<name>B0D998_LACBS</name>
<organism evidence="3">
    <name type="scientific">Laccaria bicolor (strain S238N-H82 / ATCC MYA-4686)</name>
    <name type="common">Bicoloured deceiver</name>
    <name type="synonym">Laccaria laccata var. bicolor</name>
    <dbReference type="NCBI Taxonomy" id="486041"/>
    <lineage>
        <taxon>Eukaryota</taxon>
        <taxon>Fungi</taxon>
        <taxon>Dikarya</taxon>
        <taxon>Basidiomycota</taxon>
        <taxon>Agaricomycotina</taxon>
        <taxon>Agaricomycetes</taxon>
        <taxon>Agaricomycetidae</taxon>
        <taxon>Agaricales</taxon>
        <taxon>Agaricineae</taxon>
        <taxon>Hydnangiaceae</taxon>
        <taxon>Laccaria</taxon>
    </lineage>
</organism>
<sequence length="419" mass="46680">MKQLPLPVPICRSQPAKEPVRNCVTCAFEFCKKCCPAYQSAIGRLCAQHPPPVTLGVGATPSHAELSLDTPTAAGNDEANLNRPLRQEHYDAQDRTQKDWETWKNQLTQQKIAVDALKRTVTILYWKNDQEPEAFTVPCPCFPVFDLKSCVAVLREEMGVPDDGRLIETFDPEQGRWASHGPSTPRDIGSLPCLLYCACGVKSGTDMELKDTNSEDEDVLAEKASSGHAAWPLKYVASMAEGFKQMSTMMGPIHSRFESAFGSKYPGSKATWNTHSSIWEAATKDQKKRYIEAGFSKEGLWKSFRHEVEDAYGGKTQTRYEREHNAIINNLHSCFPHQYMNTATGTLHKKKSMARRGKGKAKIHALNVLDNDVGCSESNVHIGNGIPCRGQERLHTLPPLLVQIRCPPMCLFAFDDVLS</sequence>
<proteinExistence type="predicted"/>
<dbReference type="RefSeq" id="XP_001880290.1">
    <property type="nucleotide sequence ID" value="XM_001880255.1"/>
</dbReference>
<dbReference type="GeneID" id="6075774"/>
<reference evidence="2 3" key="1">
    <citation type="journal article" date="2008" name="Nature">
        <title>The genome of Laccaria bicolor provides insights into mycorrhizal symbiosis.</title>
        <authorList>
            <person name="Martin F."/>
            <person name="Aerts A."/>
            <person name="Ahren D."/>
            <person name="Brun A."/>
            <person name="Danchin E.G.J."/>
            <person name="Duchaussoy F."/>
            <person name="Gibon J."/>
            <person name="Kohler A."/>
            <person name="Lindquist E."/>
            <person name="Pereda V."/>
            <person name="Salamov A."/>
            <person name="Shapiro H.J."/>
            <person name="Wuyts J."/>
            <person name="Blaudez D."/>
            <person name="Buee M."/>
            <person name="Brokstein P."/>
            <person name="Canbaeck B."/>
            <person name="Cohen D."/>
            <person name="Courty P.E."/>
            <person name="Coutinho P.M."/>
            <person name="Delaruelle C."/>
            <person name="Detter J.C."/>
            <person name="Deveau A."/>
            <person name="DiFazio S."/>
            <person name="Duplessis S."/>
            <person name="Fraissinet-Tachet L."/>
            <person name="Lucic E."/>
            <person name="Frey-Klett P."/>
            <person name="Fourrey C."/>
            <person name="Feussner I."/>
            <person name="Gay G."/>
            <person name="Grimwood J."/>
            <person name="Hoegger P.J."/>
            <person name="Jain P."/>
            <person name="Kilaru S."/>
            <person name="Labbe J."/>
            <person name="Lin Y.C."/>
            <person name="Legue V."/>
            <person name="Le Tacon F."/>
            <person name="Marmeisse R."/>
            <person name="Melayah D."/>
            <person name="Montanini B."/>
            <person name="Muratet M."/>
            <person name="Nehls U."/>
            <person name="Niculita-Hirzel H."/>
            <person name="Oudot-Le Secq M.P."/>
            <person name="Peter M."/>
            <person name="Quesneville H."/>
            <person name="Rajashekar B."/>
            <person name="Reich M."/>
            <person name="Rouhier N."/>
            <person name="Schmutz J."/>
            <person name="Yin T."/>
            <person name="Chalot M."/>
            <person name="Henrissat B."/>
            <person name="Kuees U."/>
            <person name="Lucas S."/>
            <person name="Van de Peer Y."/>
            <person name="Podila G.K."/>
            <person name="Polle A."/>
            <person name="Pukkila P.J."/>
            <person name="Richardson P.M."/>
            <person name="Rouze P."/>
            <person name="Sanders I.R."/>
            <person name="Stajich J.E."/>
            <person name="Tunlid A."/>
            <person name="Tuskan G."/>
            <person name="Grigoriev I.V."/>
        </authorList>
    </citation>
    <scope>NUCLEOTIDE SEQUENCE [LARGE SCALE GENOMIC DNA]</scope>
    <source>
        <strain evidence="3">S238N-H82 / ATCC MYA-4686</strain>
    </source>
</reference>
<dbReference type="HOGENOM" id="CLU_655631_0_0_1"/>
<dbReference type="InParanoid" id="B0D998"/>
<evidence type="ECO:0000313" key="3">
    <source>
        <dbReference type="Proteomes" id="UP000001194"/>
    </source>
</evidence>
<gene>
    <name evidence="2" type="ORF">LACBIDRAFT_326626</name>
</gene>
<dbReference type="KEGG" id="lbc:LACBIDRAFT_326626"/>
<feature type="region of interest" description="Disordered" evidence="1">
    <location>
        <begin position="58"/>
        <end position="93"/>
    </location>
</feature>
<dbReference type="AlphaFoldDB" id="B0D998"/>
<protein>
    <submittedName>
        <fullName evidence="2">Predicted protein</fullName>
    </submittedName>
</protein>
<dbReference type="Proteomes" id="UP000001194">
    <property type="component" value="Unassembled WGS sequence"/>
</dbReference>
<accession>B0D998</accession>
<keyword evidence="3" id="KW-1185">Reference proteome</keyword>
<evidence type="ECO:0000313" key="2">
    <source>
        <dbReference type="EMBL" id="EDR08977.1"/>
    </source>
</evidence>
<dbReference type="EMBL" id="DS547100">
    <property type="protein sequence ID" value="EDR08977.1"/>
    <property type="molecule type" value="Genomic_DNA"/>
</dbReference>
<dbReference type="OrthoDB" id="3070933at2759"/>
<evidence type="ECO:0000256" key="1">
    <source>
        <dbReference type="SAM" id="MobiDB-lite"/>
    </source>
</evidence>